<dbReference type="GeneID" id="42025377"/>
<gene>
    <name evidence="2" type="ORF">FOIG_00202</name>
</gene>
<protein>
    <recommendedName>
        <fullName evidence="1">JmjC domain-containing protein</fullName>
    </recommendedName>
</protein>
<reference evidence="2" key="2">
    <citation type="submission" date="2012-05" db="EMBL/GenBank/DDBJ databases">
        <title>The Genome Annotation of Fusarium oxysporum II5.</title>
        <authorList>
            <consortium name="The Broad Institute Genomics Platform"/>
            <person name="Ma L.-J."/>
            <person name="Corby-Kistler H."/>
            <person name="Broz K."/>
            <person name="Gale L.R."/>
            <person name="Jonkers W."/>
            <person name="O'Donnell K."/>
            <person name="Ploetz R."/>
            <person name="Steinberg C."/>
            <person name="Schwartz D.C."/>
            <person name="VanEtten H."/>
            <person name="Zhou S."/>
            <person name="Young S.K."/>
            <person name="Zeng Q."/>
            <person name="Gargeya S."/>
            <person name="Fitzgerald M."/>
            <person name="Abouelleil A."/>
            <person name="Alvarado L."/>
            <person name="Chapman S.B."/>
            <person name="Gainer-Dewar J."/>
            <person name="Goldberg J."/>
            <person name="Griggs A."/>
            <person name="Gujja S."/>
            <person name="Hansen M."/>
            <person name="Howarth C."/>
            <person name="Imamovic A."/>
            <person name="Ireland A."/>
            <person name="Larimer J."/>
            <person name="McCowan C."/>
            <person name="Murphy C."/>
            <person name="Pearson M."/>
            <person name="Poon T.W."/>
            <person name="Priest M."/>
            <person name="Roberts A."/>
            <person name="Saif S."/>
            <person name="Shea T."/>
            <person name="Sykes S."/>
            <person name="Wortman J."/>
            <person name="Nusbaum C."/>
            <person name="Birren B."/>
        </authorList>
    </citation>
    <scope>NUCLEOTIDE SEQUENCE</scope>
    <source>
        <strain evidence="2">54006</strain>
    </source>
</reference>
<reference evidence="2" key="1">
    <citation type="submission" date="2011-11" db="EMBL/GenBank/DDBJ databases">
        <title>The Genome Sequence of Fusarium oxysporum II5.</title>
        <authorList>
            <consortium name="The Broad Institute Genome Sequencing Platform"/>
            <person name="Ma L.-J."/>
            <person name="Gale L.R."/>
            <person name="Schwartz D.C."/>
            <person name="Zhou S."/>
            <person name="Corby-Kistler H."/>
            <person name="Young S.K."/>
            <person name="Zeng Q."/>
            <person name="Gargeya S."/>
            <person name="Fitzgerald M."/>
            <person name="Haas B."/>
            <person name="Abouelleil A."/>
            <person name="Alvarado L."/>
            <person name="Arachchi H.M."/>
            <person name="Berlin A."/>
            <person name="Brown A."/>
            <person name="Chapman S.B."/>
            <person name="Chen Z."/>
            <person name="Dunbar C."/>
            <person name="Freedman E."/>
            <person name="Gearin G."/>
            <person name="Goldberg J."/>
            <person name="Griggs A."/>
            <person name="Gujja S."/>
            <person name="Heiman D."/>
            <person name="Howarth C."/>
            <person name="Larson L."/>
            <person name="Lui A."/>
            <person name="MacDonald P.J.P."/>
            <person name="Montmayeur A."/>
            <person name="Murphy C."/>
            <person name="Neiman D."/>
            <person name="Pearson M."/>
            <person name="Priest M."/>
            <person name="Roberts A."/>
            <person name="Saif S."/>
            <person name="Shea T."/>
            <person name="Shenoy N."/>
            <person name="Sisk P."/>
            <person name="Stolte C."/>
            <person name="Sykes S."/>
            <person name="Wortman J."/>
            <person name="Nusbaum C."/>
            <person name="Birren B."/>
        </authorList>
    </citation>
    <scope>NUCLEOTIDE SEQUENCE [LARGE SCALE GENOMIC DNA]</scope>
    <source>
        <strain evidence="2">54006</strain>
    </source>
</reference>
<organism evidence="2">
    <name type="scientific">Fusarium odoratissimum (strain NRRL 54006)</name>
    <dbReference type="NCBI Taxonomy" id="1089451"/>
    <lineage>
        <taxon>Eukaryota</taxon>
        <taxon>Fungi</taxon>
        <taxon>Dikarya</taxon>
        <taxon>Ascomycota</taxon>
        <taxon>Pezizomycotina</taxon>
        <taxon>Sordariomycetes</taxon>
        <taxon>Hypocreomycetidae</taxon>
        <taxon>Hypocreales</taxon>
        <taxon>Nectriaceae</taxon>
        <taxon>Fusarium</taxon>
        <taxon>Fusarium oxysporum species complex</taxon>
        <taxon>Fusarium oxysporum f. sp. cubense (strain race 4)</taxon>
    </lineage>
</organism>
<proteinExistence type="predicted"/>
<evidence type="ECO:0000313" key="2">
    <source>
        <dbReference type="EMBL" id="EXM09891.1"/>
    </source>
</evidence>
<name>X0KMJ7_FUSO5</name>
<dbReference type="HOGENOM" id="CLU_2277627_0_0_1"/>
<dbReference type="EMBL" id="JH658272">
    <property type="protein sequence ID" value="EXM09891.1"/>
    <property type="molecule type" value="Genomic_DNA"/>
</dbReference>
<feature type="domain" description="JmjC" evidence="1">
    <location>
        <begin position="23"/>
        <end position="84"/>
    </location>
</feature>
<dbReference type="VEuPathDB" id="FungiDB:FOIG_00202"/>
<dbReference type="AlphaFoldDB" id="X0KMJ7"/>
<accession>X0KMJ7</accession>
<dbReference type="Pfam" id="PF02373">
    <property type="entry name" value="JmjC"/>
    <property type="match status" value="1"/>
</dbReference>
<sequence>MRSCDNDPRSEAFSAIRSSGYLSTGKCSRAVSHLAILSSPSRLDAEGVTYITEVRYPGNFIITQQAQHHMVINVGSCMTQSVNFALTGDSLGRPNFIKCPIR</sequence>
<dbReference type="InterPro" id="IPR003347">
    <property type="entry name" value="JmjC_dom"/>
</dbReference>
<dbReference type="Gene3D" id="2.60.120.650">
    <property type="entry name" value="Cupin"/>
    <property type="match status" value="1"/>
</dbReference>
<dbReference type="RefSeq" id="XP_031071980.1">
    <property type="nucleotide sequence ID" value="XM_031196213.1"/>
</dbReference>
<evidence type="ECO:0000259" key="1">
    <source>
        <dbReference type="Pfam" id="PF02373"/>
    </source>
</evidence>
<dbReference type="Proteomes" id="UP000030685">
    <property type="component" value="Unassembled WGS sequence"/>
</dbReference>